<keyword evidence="10" id="KW-0902">Two-component regulatory system</keyword>
<feature type="compositionally biased region" description="Basic and acidic residues" evidence="12">
    <location>
        <begin position="1"/>
        <end position="12"/>
    </location>
</feature>
<evidence type="ECO:0000256" key="12">
    <source>
        <dbReference type="SAM" id="MobiDB-lite"/>
    </source>
</evidence>
<dbReference type="InterPro" id="IPR004358">
    <property type="entry name" value="Sig_transdc_His_kin-like_C"/>
</dbReference>
<evidence type="ECO:0000256" key="4">
    <source>
        <dbReference type="ARBA" id="ARBA00022475"/>
    </source>
</evidence>
<keyword evidence="6" id="KW-0808">Transferase</keyword>
<dbReference type="Gene3D" id="1.10.287.130">
    <property type="match status" value="1"/>
</dbReference>
<evidence type="ECO:0000313" key="16">
    <source>
        <dbReference type="EMBL" id="NEU94703.1"/>
    </source>
</evidence>
<dbReference type="GO" id="GO:0005886">
    <property type="term" value="C:plasma membrane"/>
    <property type="evidence" value="ECO:0007669"/>
    <property type="project" value="UniProtKB-SubCell"/>
</dbReference>
<dbReference type="GO" id="GO:0000155">
    <property type="term" value="F:phosphorelay sensor kinase activity"/>
    <property type="evidence" value="ECO:0007669"/>
    <property type="project" value="InterPro"/>
</dbReference>
<dbReference type="Pfam" id="PF00512">
    <property type="entry name" value="HisKA"/>
    <property type="match status" value="1"/>
</dbReference>
<dbReference type="SUPFAM" id="SSF158472">
    <property type="entry name" value="HAMP domain-like"/>
    <property type="match status" value="1"/>
</dbReference>
<dbReference type="CDD" id="cd16922">
    <property type="entry name" value="HATPase_EvgS-ArcB-TorS-like"/>
    <property type="match status" value="1"/>
</dbReference>
<dbReference type="Gene3D" id="6.10.340.10">
    <property type="match status" value="1"/>
</dbReference>
<comment type="caution">
    <text evidence="16">The sequence shown here is derived from an EMBL/GenBank/DDBJ whole genome shotgun (WGS) entry which is preliminary data.</text>
</comment>
<dbReference type="Gene3D" id="3.30.450.40">
    <property type="match status" value="1"/>
</dbReference>
<evidence type="ECO:0000256" key="2">
    <source>
        <dbReference type="ARBA" id="ARBA00004651"/>
    </source>
</evidence>
<dbReference type="InterPro" id="IPR003661">
    <property type="entry name" value="HisK_dim/P_dom"/>
</dbReference>
<evidence type="ECO:0000256" key="11">
    <source>
        <dbReference type="ARBA" id="ARBA00023136"/>
    </source>
</evidence>
<keyword evidence="9 13" id="KW-1133">Transmembrane helix</keyword>
<dbReference type="InterPro" id="IPR003594">
    <property type="entry name" value="HATPase_dom"/>
</dbReference>
<keyword evidence="17" id="KW-1185">Reference proteome</keyword>
<evidence type="ECO:0000256" key="7">
    <source>
        <dbReference type="ARBA" id="ARBA00022692"/>
    </source>
</evidence>
<dbReference type="InterPro" id="IPR029016">
    <property type="entry name" value="GAF-like_dom_sf"/>
</dbReference>
<evidence type="ECO:0000256" key="5">
    <source>
        <dbReference type="ARBA" id="ARBA00022553"/>
    </source>
</evidence>
<feature type="domain" description="HAMP" evidence="15">
    <location>
        <begin position="336"/>
        <end position="388"/>
    </location>
</feature>
<dbReference type="EMBL" id="VKHP01000005">
    <property type="protein sequence ID" value="NEU94703.1"/>
    <property type="molecule type" value="Genomic_DNA"/>
</dbReference>
<evidence type="ECO:0000256" key="6">
    <source>
        <dbReference type="ARBA" id="ARBA00022679"/>
    </source>
</evidence>
<dbReference type="PROSITE" id="PS50885">
    <property type="entry name" value="HAMP"/>
    <property type="match status" value="1"/>
</dbReference>
<dbReference type="InterPro" id="IPR050736">
    <property type="entry name" value="Sensor_HK_Regulatory"/>
</dbReference>
<dbReference type="Pfam" id="PF02743">
    <property type="entry name" value="dCache_1"/>
    <property type="match status" value="1"/>
</dbReference>
<dbReference type="InterPro" id="IPR033479">
    <property type="entry name" value="dCache_1"/>
</dbReference>
<evidence type="ECO:0000256" key="10">
    <source>
        <dbReference type="ARBA" id="ARBA00023012"/>
    </source>
</evidence>
<dbReference type="Gene3D" id="3.30.450.20">
    <property type="entry name" value="PAS domain"/>
    <property type="match status" value="1"/>
</dbReference>
<feature type="transmembrane region" description="Helical" evidence="13">
    <location>
        <begin position="312"/>
        <end position="335"/>
    </location>
</feature>
<dbReference type="InterPro" id="IPR003018">
    <property type="entry name" value="GAF"/>
</dbReference>
<dbReference type="InterPro" id="IPR005467">
    <property type="entry name" value="His_kinase_dom"/>
</dbReference>
<gene>
    <name evidence="16" type="ORF">FNJ47_02375</name>
</gene>
<dbReference type="CDD" id="cd00082">
    <property type="entry name" value="HisKA"/>
    <property type="match status" value="1"/>
</dbReference>
<dbReference type="InterPro" id="IPR036097">
    <property type="entry name" value="HisK_dim/P_sf"/>
</dbReference>
<evidence type="ECO:0000259" key="14">
    <source>
        <dbReference type="PROSITE" id="PS50109"/>
    </source>
</evidence>
<dbReference type="InterPro" id="IPR003660">
    <property type="entry name" value="HAMP_dom"/>
</dbReference>
<dbReference type="SMART" id="SM00387">
    <property type="entry name" value="HATPase_c"/>
    <property type="match status" value="1"/>
</dbReference>
<dbReference type="SUPFAM" id="SSF47384">
    <property type="entry name" value="Homodimeric domain of signal transducing histidine kinase"/>
    <property type="match status" value="1"/>
</dbReference>
<evidence type="ECO:0000256" key="1">
    <source>
        <dbReference type="ARBA" id="ARBA00000085"/>
    </source>
</evidence>
<dbReference type="SMART" id="SM00065">
    <property type="entry name" value="GAF"/>
    <property type="match status" value="1"/>
</dbReference>
<organism evidence="16 17">
    <name type="scientific">Bradyrhizobium uaiense</name>
    <dbReference type="NCBI Taxonomy" id="2594946"/>
    <lineage>
        <taxon>Bacteria</taxon>
        <taxon>Pseudomonadati</taxon>
        <taxon>Pseudomonadota</taxon>
        <taxon>Alphaproteobacteria</taxon>
        <taxon>Hyphomicrobiales</taxon>
        <taxon>Nitrobacteraceae</taxon>
        <taxon>Bradyrhizobium</taxon>
    </lineage>
</organism>
<dbReference type="Pfam" id="PF01590">
    <property type="entry name" value="GAF"/>
    <property type="match status" value="1"/>
</dbReference>
<keyword evidence="7 13" id="KW-0812">Transmembrane</keyword>
<dbReference type="CDD" id="cd06225">
    <property type="entry name" value="HAMP"/>
    <property type="match status" value="1"/>
</dbReference>
<dbReference type="Proteomes" id="UP000468531">
    <property type="component" value="Unassembled WGS sequence"/>
</dbReference>
<dbReference type="PRINTS" id="PR00344">
    <property type="entry name" value="BCTRLSENSOR"/>
</dbReference>
<comment type="subcellular location">
    <subcellularLocation>
        <location evidence="2">Cell membrane</location>
        <topology evidence="2">Multi-pass membrane protein</topology>
    </subcellularLocation>
</comment>
<dbReference type="SMART" id="SM00304">
    <property type="entry name" value="HAMP"/>
    <property type="match status" value="1"/>
</dbReference>
<feature type="region of interest" description="Disordered" evidence="12">
    <location>
        <begin position="1"/>
        <end position="24"/>
    </location>
</feature>
<dbReference type="Gene3D" id="3.30.565.10">
    <property type="entry name" value="Histidine kinase-like ATPase, C-terminal domain"/>
    <property type="match status" value="1"/>
</dbReference>
<protein>
    <recommendedName>
        <fullName evidence="3">histidine kinase</fullName>
        <ecNumber evidence="3">2.7.13.3</ecNumber>
    </recommendedName>
</protein>
<sequence>MTVMGHSEERSAADPAGATDTSSLDGAVRPRRRRLFVKYATLFVAVVTVALLFSGVFDALSYYREHRRALVRIQREQATAAAGKISQFITEIEGQLGWTTQLPWSAGVFDQRRFDALRLLRQVPAVTELAQTDATGKERLRVSRIGMDVIDSGLDLSRESKLTETVARKVYYGPVYFRGESEPYMTLAVAGARRDAGVSIAEVNLKLIWDVVSQIKVGEGGHAYVVDWQGRLIAHPDISQVLRNIDVSQLPQVRTALSRGPRGDASQPDTLSQAKNLRGEIVLTASAPINPLGWHVFVELPISEAYAPLYAALYRLGLIVLAGLIFAALAGMFLARRMVGPIETLQLGAARIGAGDLSQRIAVKTGDELEALADQFNDMAGRLQESYADLETKVESRTAELERSVAELRALSEVTRAVNSTIDLQTVLSTILANAISLAGMESGGIYVVDPATRKLQLRAAHGITAEELALLRAQPDHERHLQRRLGKDNHARPFNVDIHLEPDTEVRALLYRIGILAPLTIPLHDPANGTLIGALVVNQQAPGQIPAETIELLQTFAAQSVLAIRNAHLFAEIEAKGRQLELASQHKSQFLANMSHELRTPLNAIIGLTEMLVSSAAHFGTEKASEPLRRVHRAGTHLLALINQVLDLSKIEAGKLDVAPERVHLASLLDDVLGTARQLAEQNNNSLSLRVPEKLGSLTVDPTRLRQILLNLLSNACKFTKQGEVTLSAGRVTTGARDWITFTVADTGIGMTAQQQERLFEDFSQADPSTARRYGGTGLGLAITRRLARMMGGDVKVASEPGKGSTFSVRLPAGAGGEEQAAEPAPHRMSGGAADP</sequence>
<proteinExistence type="predicted"/>
<dbReference type="AlphaFoldDB" id="A0A6P1B8L1"/>
<evidence type="ECO:0000256" key="13">
    <source>
        <dbReference type="SAM" id="Phobius"/>
    </source>
</evidence>
<keyword evidence="4" id="KW-1003">Cell membrane</keyword>
<feature type="transmembrane region" description="Helical" evidence="13">
    <location>
        <begin position="39"/>
        <end position="63"/>
    </location>
</feature>
<dbReference type="PROSITE" id="PS50109">
    <property type="entry name" value="HIS_KIN"/>
    <property type="match status" value="1"/>
</dbReference>
<evidence type="ECO:0000256" key="9">
    <source>
        <dbReference type="ARBA" id="ARBA00022989"/>
    </source>
</evidence>
<evidence type="ECO:0000313" key="17">
    <source>
        <dbReference type="Proteomes" id="UP000468531"/>
    </source>
</evidence>
<keyword evidence="8" id="KW-0418">Kinase</keyword>
<dbReference type="PANTHER" id="PTHR43711:SF26">
    <property type="entry name" value="SENSOR HISTIDINE KINASE RCSC"/>
    <property type="match status" value="1"/>
</dbReference>
<feature type="region of interest" description="Disordered" evidence="12">
    <location>
        <begin position="799"/>
        <end position="837"/>
    </location>
</feature>
<evidence type="ECO:0000256" key="8">
    <source>
        <dbReference type="ARBA" id="ARBA00022777"/>
    </source>
</evidence>
<evidence type="ECO:0000259" key="15">
    <source>
        <dbReference type="PROSITE" id="PS50885"/>
    </source>
</evidence>
<reference evidence="16 17" key="1">
    <citation type="journal article" date="2020" name="Arch. Microbiol.">
        <title>Bradyrhizobium uaiense sp. nov., a new highly efficient cowpea symbiont.</title>
        <authorList>
            <person name="Cabral Michel D."/>
            <person name="Azarias Guimaraes A."/>
            <person name="Martins da Costa E."/>
            <person name="Soares de Carvalho T."/>
            <person name="Balsanelli E."/>
            <person name="Willems A."/>
            <person name="Maltempi de Souza E."/>
            <person name="de Souza Moreira F.M."/>
        </authorList>
    </citation>
    <scope>NUCLEOTIDE SEQUENCE [LARGE SCALE GENOMIC DNA]</scope>
    <source>
        <strain evidence="16 17">UFLA 03-164</strain>
    </source>
</reference>
<dbReference type="SMART" id="SM00388">
    <property type="entry name" value="HisKA"/>
    <property type="match status" value="1"/>
</dbReference>
<dbReference type="SUPFAM" id="SSF55874">
    <property type="entry name" value="ATPase domain of HSP90 chaperone/DNA topoisomerase II/histidine kinase"/>
    <property type="match status" value="1"/>
</dbReference>
<dbReference type="SUPFAM" id="SSF55781">
    <property type="entry name" value="GAF domain-like"/>
    <property type="match status" value="1"/>
</dbReference>
<feature type="domain" description="Histidine kinase" evidence="14">
    <location>
        <begin position="594"/>
        <end position="816"/>
    </location>
</feature>
<dbReference type="PANTHER" id="PTHR43711">
    <property type="entry name" value="TWO-COMPONENT HISTIDINE KINASE"/>
    <property type="match status" value="1"/>
</dbReference>
<evidence type="ECO:0000256" key="3">
    <source>
        <dbReference type="ARBA" id="ARBA00012438"/>
    </source>
</evidence>
<keyword evidence="11 13" id="KW-0472">Membrane</keyword>
<dbReference type="Pfam" id="PF02518">
    <property type="entry name" value="HATPase_c"/>
    <property type="match status" value="1"/>
</dbReference>
<accession>A0A6P1B8L1</accession>
<name>A0A6P1B8L1_9BRAD</name>
<dbReference type="CDD" id="cd12912">
    <property type="entry name" value="PDC2_MCP_like"/>
    <property type="match status" value="1"/>
</dbReference>
<dbReference type="FunFam" id="3.30.565.10:FF:000010">
    <property type="entry name" value="Sensor histidine kinase RcsC"/>
    <property type="match status" value="1"/>
</dbReference>
<keyword evidence="5" id="KW-0597">Phosphoprotein</keyword>
<dbReference type="EC" id="2.7.13.3" evidence="3"/>
<dbReference type="RefSeq" id="WP_163150256.1">
    <property type="nucleotide sequence ID" value="NZ_VKHP01000005.1"/>
</dbReference>
<dbReference type="InterPro" id="IPR036890">
    <property type="entry name" value="HATPase_C_sf"/>
</dbReference>
<dbReference type="Pfam" id="PF00672">
    <property type="entry name" value="HAMP"/>
    <property type="match status" value="1"/>
</dbReference>
<comment type="catalytic activity">
    <reaction evidence="1">
        <text>ATP + protein L-histidine = ADP + protein N-phospho-L-histidine.</text>
        <dbReference type="EC" id="2.7.13.3"/>
    </reaction>
</comment>